<dbReference type="Gene3D" id="2.70.170.10">
    <property type="entry name" value="Neurotransmitter-gated ion-channel ligand-binding domain"/>
    <property type="match status" value="1"/>
</dbReference>
<reference evidence="2 3" key="1">
    <citation type="submission" date="2018-11" db="EMBL/GenBank/DDBJ databases">
        <authorList>
            <consortium name="Pathogen Informatics"/>
        </authorList>
    </citation>
    <scope>NUCLEOTIDE SEQUENCE [LARGE SCALE GENOMIC DNA]</scope>
</reference>
<feature type="domain" description="Neurotransmitter-gated ion-channel ligand-binding" evidence="1">
    <location>
        <begin position="2"/>
        <end position="76"/>
    </location>
</feature>
<dbReference type="AlphaFoldDB" id="A0A3P7JAX6"/>
<keyword evidence="3" id="KW-1185">Reference proteome</keyword>
<dbReference type="Proteomes" id="UP000270094">
    <property type="component" value="Unassembled WGS sequence"/>
</dbReference>
<gene>
    <name evidence="2" type="ORF">SVUK_LOCUS15494</name>
</gene>
<dbReference type="Pfam" id="PF02931">
    <property type="entry name" value="Neur_chan_LBD"/>
    <property type="match status" value="1"/>
</dbReference>
<accession>A0A3P7JAX6</accession>
<dbReference type="GO" id="GO:0016020">
    <property type="term" value="C:membrane"/>
    <property type="evidence" value="ECO:0007669"/>
    <property type="project" value="InterPro"/>
</dbReference>
<dbReference type="EMBL" id="UYYB01108824">
    <property type="protein sequence ID" value="VDM80496.1"/>
    <property type="molecule type" value="Genomic_DNA"/>
</dbReference>
<dbReference type="InterPro" id="IPR036734">
    <property type="entry name" value="Neur_chan_lig-bd_sf"/>
</dbReference>
<name>A0A3P7JAX6_STRVU</name>
<dbReference type="InterPro" id="IPR006202">
    <property type="entry name" value="Neur_chan_lig-bd"/>
</dbReference>
<dbReference type="SUPFAM" id="SSF63712">
    <property type="entry name" value="Nicotinic receptor ligand binding domain-like"/>
    <property type="match status" value="1"/>
</dbReference>
<evidence type="ECO:0000313" key="3">
    <source>
        <dbReference type="Proteomes" id="UP000270094"/>
    </source>
</evidence>
<sequence length="120" mass="14135">MGSLNEITSDFEIDILFTQLWRDESLSFSHMLACKRNITMEPRLLQRIWTPNTCLINSKRTMIHASPSENVMIILYEVRSYPKFFSAHKALLPELKRKDMRKIIFVLPSLKKCRLTSQTM</sequence>
<dbReference type="OrthoDB" id="407674at2759"/>
<evidence type="ECO:0000259" key="1">
    <source>
        <dbReference type="Pfam" id="PF02931"/>
    </source>
</evidence>
<protein>
    <recommendedName>
        <fullName evidence="1">Neurotransmitter-gated ion-channel ligand-binding domain-containing protein</fullName>
    </recommendedName>
</protein>
<proteinExistence type="predicted"/>
<evidence type="ECO:0000313" key="2">
    <source>
        <dbReference type="EMBL" id="VDM80496.1"/>
    </source>
</evidence>
<organism evidence="2 3">
    <name type="scientific">Strongylus vulgaris</name>
    <name type="common">Blood worm</name>
    <dbReference type="NCBI Taxonomy" id="40348"/>
    <lineage>
        <taxon>Eukaryota</taxon>
        <taxon>Metazoa</taxon>
        <taxon>Ecdysozoa</taxon>
        <taxon>Nematoda</taxon>
        <taxon>Chromadorea</taxon>
        <taxon>Rhabditida</taxon>
        <taxon>Rhabditina</taxon>
        <taxon>Rhabditomorpha</taxon>
        <taxon>Strongyloidea</taxon>
        <taxon>Strongylidae</taxon>
        <taxon>Strongylus</taxon>
    </lineage>
</organism>
<dbReference type="GO" id="GO:0005230">
    <property type="term" value="F:extracellular ligand-gated monoatomic ion channel activity"/>
    <property type="evidence" value="ECO:0007669"/>
    <property type="project" value="InterPro"/>
</dbReference>